<feature type="transmembrane region" description="Helical" evidence="6">
    <location>
        <begin position="378"/>
        <end position="400"/>
    </location>
</feature>
<dbReference type="InterPro" id="IPR050833">
    <property type="entry name" value="Poly_Biosynth_Transport"/>
</dbReference>
<keyword evidence="3 6" id="KW-0812">Transmembrane</keyword>
<feature type="transmembrane region" description="Helical" evidence="6">
    <location>
        <begin position="441"/>
        <end position="462"/>
    </location>
</feature>
<proteinExistence type="predicted"/>
<dbReference type="CDD" id="cd13128">
    <property type="entry name" value="MATE_Wzx_like"/>
    <property type="match status" value="1"/>
</dbReference>
<feature type="transmembrane region" description="Helical" evidence="6">
    <location>
        <begin position="83"/>
        <end position="106"/>
    </location>
</feature>
<dbReference type="Pfam" id="PF01943">
    <property type="entry name" value="Polysacc_synt"/>
    <property type="match status" value="1"/>
</dbReference>
<dbReference type="EMBL" id="JACCBX010000001">
    <property type="protein sequence ID" value="NYE03625.1"/>
    <property type="molecule type" value="Genomic_DNA"/>
</dbReference>
<feature type="transmembrane region" description="Helical" evidence="6">
    <location>
        <begin position="7"/>
        <end position="28"/>
    </location>
</feature>
<dbReference type="PANTHER" id="PTHR30250:SF11">
    <property type="entry name" value="O-ANTIGEN TRANSPORTER-RELATED"/>
    <property type="match status" value="1"/>
</dbReference>
<feature type="transmembrane region" description="Helical" evidence="6">
    <location>
        <begin position="318"/>
        <end position="341"/>
    </location>
</feature>
<comment type="caution">
    <text evidence="7">The sequence shown here is derived from an EMBL/GenBank/DDBJ whole genome shotgun (WGS) entry which is preliminary data.</text>
</comment>
<dbReference type="InterPro" id="IPR002797">
    <property type="entry name" value="Polysacc_synth"/>
</dbReference>
<feature type="transmembrane region" description="Helical" evidence="6">
    <location>
        <begin position="40"/>
        <end position="62"/>
    </location>
</feature>
<feature type="transmembrane region" description="Helical" evidence="6">
    <location>
        <begin position="208"/>
        <end position="227"/>
    </location>
</feature>
<keyword evidence="2" id="KW-1003">Cell membrane</keyword>
<evidence type="ECO:0000256" key="2">
    <source>
        <dbReference type="ARBA" id="ARBA00022475"/>
    </source>
</evidence>
<evidence type="ECO:0000256" key="1">
    <source>
        <dbReference type="ARBA" id="ARBA00004651"/>
    </source>
</evidence>
<dbReference type="AlphaFoldDB" id="A0A852T6Y9"/>
<reference evidence="8" key="2">
    <citation type="submission" date="2020-08" db="EMBL/GenBank/DDBJ databases">
        <title>The Agave Microbiome: Exploring the role of microbial communities in plant adaptations to desert environments.</title>
        <authorList>
            <person name="Partida-Martinez L.P."/>
        </authorList>
    </citation>
    <scope>NUCLEOTIDE SEQUENCE [LARGE SCALE GENOMIC DNA]</scope>
    <source>
        <strain evidence="8">AT2.8</strain>
    </source>
</reference>
<feature type="transmembrane region" description="Helical" evidence="6">
    <location>
        <begin position="112"/>
        <end position="131"/>
    </location>
</feature>
<name>A0A852T6Y9_9BACI</name>
<feature type="transmembrane region" description="Helical" evidence="6">
    <location>
        <begin position="247"/>
        <end position="267"/>
    </location>
</feature>
<evidence type="ECO:0000313" key="7">
    <source>
        <dbReference type="EMBL" id="NYE03625.1"/>
    </source>
</evidence>
<protein>
    <submittedName>
        <fullName evidence="7">O-antigen/teichoic acid export membrane protein</fullName>
    </submittedName>
</protein>
<evidence type="ECO:0000313" key="8">
    <source>
        <dbReference type="Proteomes" id="UP000548423"/>
    </source>
</evidence>
<feature type="transmembrane region" description="Helical" evidence="6">
    <location>
        <begin position="140"/>
        <end position="159"/>
    </location>
</feature>
<dbReference type="PANTHER" id="PTHR30250">
    <property type="entry name" value="PST FAMILY PREDICTED COLANIC ACID TRANSPORTER"/>
    <property type="match status" value="1"/>
</dbReference>
<dbReference type="GO" id="GO:0005886">
    <property type="term" value="C:plasma membrane"/>
    <property type="evidence" value="ECO:0007669"/>
    <property type="project" value="UniProtKB-SubCell"/>
</dbReference>
<feature type="transmembrane region" description="Helical" evidence="6">
    <location>
        <begin position="412"/>
        <end position="429"/>
    </location>
</feature>
<keyword evidence="5 6" id="KW-0472">Membrane</keyword>
<feature type="transmembrane region" description="Helical" evidence="6">
    <location>
        <begin position="353"/>
        <end position="372"/>
    </location>
</feature>
<evidence type="ECO:0000256" key="5">
    <source>
        <dbReference type="ARBA" id="ARBA00023136"/>
    </source>
</evidence>
<gene>
    <name evidence="7" type="ORF">F4694_000344</name>
</gene>
<dbReference type="Proteomes" id="UP000548423">
    <property type="component" value="Unassembled WGS sequence"/>
</dbReference>
<sequence>MSIKKNYLYNLAYQVLNMALPLITVPYISRVLKPEGVGIYAYTNSIVQYFMLLAMLGIGTYGNKMVAIARDNKEELSRTFFSIFLLQLFFSFISLSLYFVFVFYFFQEYKLIALLQGIALLATVLDCSWFFSGLEDFKKIVTRNIFFKVLSLIAIFIFVKDPNDLTLYTIIMGLSLLLGSIVLWYYVKPHVARVSISFHSVFTHFKPTVVYFLPQIATQVYFVLNKTMLGYFSTTSEVGIYDYADKILKIALAIVTSLGIVMLPRMANTFGKGDLDKANEYIRKSLEFTTLLAIPIMFGLAGVAMEFVPWYMGEDFSLSANVLVILSPAIFLMAWSGVFGTQYLVPLGKMKQYTSTLYIGAIVNLIVNIILIKPYGAIGAAIGTLAAEIAVTVAQLFFIRKDIKIIQVMPKTFYYLISGGIMYLVVRYIGGLLGSTIMTTLLQVATGIFVYLTFVILFEILFKDGLIMNEIKRRRSRP</sequence>
<accession>A0A852T6Y9</accession>
<feature type="transmembrane region" description="Helical" evidence="6">
    <location>
        <begin position="165"/>
        <end position="187"/>
    </location>
</feature>
<comment type="subcellular location">
    <subcellularLocation>
        <location evidence="1">Cell membrane</location>
        <topology evidence="1">Multi-pass membrane protein</topology>
    </subcellularLocation>
</comment>
<keyword evidence="4 6" id="KW-1133">Transmembrane helix</keyword>
<evidence type="ECO:0000256" key="4">
    <source>
        <dbReference type="ARBA" id="ARBA00022989"/>
    </source>
</evidence>
<organism evidence="7 8">
    <name type="scientific">Neobacillus niacini</name>
    <dbReference type="NCBI Taxonomy" id="86668"/>
    <lineage>
        <taxon>Bacteria</taxon>
        <taxon>Bacillati</taxon>
        <taxon>Bacillota</taxon>
        <taxon>Bacilli</taxon>
        <taxon>Bacillales</taxon>
        <taxon>Bacillaceae</taxon>
        <taxon>Neobacillus</taxon>
    </lineage>
</organism>
<reference evidence="8" key="1">
    <citation type="submission" date="2020-07" db="EMBL/GenBank/DDBJ databases">
        <authorList>
            <person name="Partida-Martinez L."/>
            <person name="Huntemann M."/>
            <person name="Clum A."/>
            <person name="Wang J."/>
            <person name="Palaniappan K."/>
            <person name="Ritter S."/>
            <person name="Chen I.-M."/>
            <person name="Stamatis D."/>
            <person name="Reddy T."/>
            <person name="O'Malley R."/>
            <person name="Daum C."/>
            <person name="Shapiro N."/>
            <person name="Ivanova N."/>
            <person name="Kyrpides N."/>
            <person name="Woyke T."/>
        </authorList>
    </citation>
    <scope>NUCLEOTIDE SEQUENCE [LARGE SCALE GENOMIC DNA]</scope>
    <source>
        <strain evidence="8">AT2.8</strain>
    </source>
</reference>
<feature type="transmembrane region" description="Helical" evidence="6">
    <location>
        <begin position="288"/>
        <end position="312"/>
    </location>
</feature>
<evidence type="ECO:0000256" key="3">
    <source>
        <dbReference type="ARBA" id="ARBA00022692"/>
    </source>
</evidence>
<evidence type="ECO:0000256" key="6">
    <source>
        <dbReference type="SAM" id="Phobius"/>
    </source>
</evidence>